<dbReference type="Gene3D" id="1.20.1740.10">
    <property type="entry name" value="Amino acid/polyamine transporter I"/>
    <property type="match status" value="1"/>
</dbReference>
<dbReference type="RefSeq" id="WP_221632565.1">
    <property type="nucleotide sequence ID" value="NZ_BAAAKX010000011.1"/>
</dbReference>
<dbReference type="PANTHER" id="PTHR47704">
    <property type="entry name" value="POTASSIUM TRANSPORTER KIMA"/>
    <property type="match status" value="1"/>
</dbReference>
<name>A0A542ZNJ7_9MICO</name>
<feature type="transmembrane region" description="Helical" evidence="5">
    <location>
        <begin position="172"/>
        <end position="190"/>
    </location>
</feature>
<reference evidence="6 7" key="1">
    <citation type="submission" date="2019-06" db="EMBL/GenBank/DDBJ databases">
        <title>Sequencing the genomes of 1000 actinobacteria strains.</title>
        <authorList>
            <person name="Klenk H.-P."/>
        </authorList>
    </citation>
    <scope>NUCLEOTIDE SEQUENCE [LARGE SCALE GENOMIC DNA]</scope>
    <source>
        <strain evidence="6 7">DSM 18082</strain>
    </source>
</reference>
<dbReference type="Gene3D" id="2.40.50.140">
    <property type="entry name" value="Nucleic acid-binding proteins"/>
    <property type="match status" value="1"/>
</dbReference>
<organism evidence="6 7">
    <name type="scientific">Oryzihumus leptocrescens</name>
    <dbReference type="NCBI Taxonomy" id="297536"/>
    <lineage>
        <taxon>Bacteria</taxon>
        <taxon>Bacillati</taxon>
        <taxon>Actinomycetota</taxon>
        <taxon>Actinomycetes</taxon>
        <taxon>Micrococcales</taxon>
        <taxon>Intrasporangiaceae</taxon>
        <taxon>Oryzihumus</taxon>
    </lineage>
</organism>
<dbReference type="EMBL" id="VFOQ01000001">
    <property type="protein sequence ID" value="TQL61964.1"/>
    <property type="molecule type" value="Genomic_DNA"/>
</dbReference>
<accession>A0A542ZNJ7</accession>
<feature type="transmembrane region" description="Helical" evidence="5">
    <location>
        <begin position="454"/>
        <end position="473"/>
    </location>
</feature>
<dbReference type="GO" id="GO:0022857">
    <property type="term" value="F:transmembrane transporter activity"/>
    <property type="evidence" value="ECO:0007669"/>
    <property type="project" value="InterPro"/>
</dbReference>
<keyword evidence="4 5" id="KW-0472">Membrane</keyword>
<feature type="transmembrane region" description="Helical" evidence="5">
    <location>
        <begin position="89"/>
        <end position="113"/>
    </location>
</feature>
<feature type="transmembrane region" description="Helical" evidence="5">
    <location>
        <begin position="479"/>
        <end position="497"/>
    </location>
</feature>
<dbReference type="GO" id="GO:0016020">
    <property type="term" value="C:membrane"/>
    <property type="evidence" value="ECO:0007669"/>
    <property type="project" value="UniProtKB-SubCell"/>
</dbReference>
<feature type="transmembrane region" description="Helical" evidence="5">
    <location>
        <begin position="340"/>
        <end position="361"/>
    </location>
</feature>
<evidence type="ECO:0000256" key="1">
    <source>
        <dbReference type="ARBA" id="ARBA00004141"/>
    </source>
</evidence>
<evidence type="ECO:0000256" key="2">
    <source>
        <dbReference type="ARBA" id="ARBA00022692"/>
    </source>
</evidence>
<feature type="transmembrane region" description="Helical" evidence="5">
    <location>
        <begin position="420"/>
        <end position="442"/>
    </location>
</feature>
<evidence type="ECO:0000313" key="7">
    <source>
        <dbReference type="Proteomes" id="UP000319514"/>
    </source>
</evidence>
<evidence type="ECO:0000256" key="5">
    <source>
        <dbReference type="SAM" id="Phobius"/>
    </source>
</evidence>
<feature type="transmembrane region" description="Helical" evidence="5">
    <location>
        <begin position="294"/>
        <end position="312"/>
    </location>
</feature>
<dbReference type="Pfam" id="PF13520">
    <property type="entry name" value="AA_permease_2"/>
    <property type="match status" value="1"/>
</dbReference>
<protein>
    <submittedName>
        <fullName evidence="6">Amino acid transporter</fullName>
    </submittedName>
</protein>
<feature type="transmembrane region" description="Helical" evidence="5">
    <location>
        <begin position="392"/>
        <end position="414"/>
    </location>
</feature>
<evidence type="ECO:0000256" key="4">
    <source>
        <dbReference type="ARBA" id="ARBA00023136"/>
    </source>
</evidence>
<sequence>METGTLETDARTVTEAPAPQALRVGVDLPEKPSYRAKRALLGPPLTTDQLAHERLSKKLALGVLASDCISSSAYGSEEILLVLLPVFGIAAYALLLPMTLVVLAVLLLVTLTYRQVVTTYTKAGGSYVVARENFGPLVAQVGAVALMLDYIVTVAVQAAAGTAAVTSAVPALASWSLWITVGVVLVLFYGNLRGIREAGRAFAFPTYFFLASMTVVIVTGVVRELLGDLPQYDPMSSPGAFPVGHGSSLLTFGAIFILMKSFANGGSSLTGLEAISNGVSTFHTPQGLNARKTLVVMSSVLAFLVGGVSWLAHETHAVPYESGSPTVISQVAKAVFGDGAVGHVLFLLVQTATMLILYTGANTPFNGFPFLANFVAGDGFLPRWLTKRGHRLAFSNGIIVLTVVSLALIIGTGAHVDKLVAFYAIGVFTGFTLAGFGMARHYQTYRQGRWRAKVALNLVTGAVSALVVVIFAVTKFTEGAWLVVLVFPVMVVVLLRLHRTYQREAAVLRASPSAVPAARAARNVVLVLVDSVDLAVIRAIRYARTLRPSEIRVVHFVIDSAHAEVLQREWDAQPGLDLPLELVDCPDRRLPRAALELVDRVLGSGESTQATVLLPRRSYGALLGRLLHDRTADDIAAAVSQVAGVAATIVPFDASRAPWRRVQHEAEAALASGTRDRNTAGSRREGAAVATMTVPEGCVPIAQAPHRRTAVLQGRIRSCEVSPISGSPALRCELVDDSGGVTLLFYGRRAIPGIEPGANLRVEGRVGDYRGHLAMANPIYRLLPRDGAVPAS</sequence>
<feature type="transmembrane region" description="Helical" evidence="5">
    <location>
        <begin position="242"/>
        <end position="259"/>
    </location>
</feature>
<keyword evidence="3 5" id="KW-1133">Transmembrane helix</keyword>
<dbReference type="InterPro" id="IPR002293">
    <property type="entry name" value="AA/rel_permease1"/>
</dbReference>
<keyword evidence="7" id="KW-1185">Reference proteome</keyword>
<keyword evidence="2 5" id="KW-0812">Transmembrane</keyword>
<feature type="transmembrane region" description="Helical" evidence="5">
    <location>
        <begin position="134"/>
        <end position="160"/>
    </location>
</feature>
<dbReference type="InterPro" id="IPR053153">
    <property type="entry name" value="APC_K+_Transporter"/>
</dbReference>
<comment type="subcellular location">
    <subcellularLocation>
        <location evidence="1">Membrane</location>
        <topology evidence="1">Multi-pass membrane protein</topology>
    </subcellularLocation>
</comment>
<proteinExistence type="predicted"/>
<comment type="caution">
    <text evidence="6">The sequence shown here is derived from an EMBL/GenBank/DDBJ whole genome shotgun (WGS) entry which is preliminary data.</text>
</comment>
<dbReference type="PANTHER" id="PTHR47704:SF1">
    <property type="entry name" value="POTASSIUM TRANSPORTER KIMA"/>
    <property type="match status" value="1"/>
</dbReference>
<feature type="transmembrane region" description="Helical" evidence="5">
    <location>
        <begin position="202"/>
        <end position="222"/>
    </location>
</feature>
<evidence type="ECO:0000313" key="6">
    <source>
        <dbReference type="EMBL" id="TQL61964.1"/>
    </source>
</evidence>
<gene>
    <name evidence="6" type="ORF">FB474_3390</name>
</gene>
<dbReference type="InterPro" id="IPR012340">
    <property type="entry name" value="NA-bd_OB-fold"/>
</dbReference>
<dbReference type="AlphaFoldDB" id="A0A542ZNJ7"/>
<dbReference type="CDD" id="cd04488">
    <property type="entry name" value="RecG_wedge_OBF"/>
    <property type="match status" value="1"/>
</dbReference>
<evidence type="ECO:0000256" key="3">
    <source>
        <dbReference type="ARBA" id="ARBA00022989"/>
    </source>
</evidence>
<dbReference type="Proteomes" id="UP000319514">
    <property type="component" value="Unassembled WGS sequence"/>
</dbReference>